<name>A0A9P3FF29_9PEZI</name>
<feature type="compositionally biased region" description="Basic and acidic residues" evidence="1">
    <location>
        <begin position="77"/>
        <end position="87"/>
    </location>
</feature>
<feature type="region of interest" description="Disordered" evidence="1">
    <location>
        <begin position="230"/>
        <end position="257"/>
    </location>
</feature>
<dbReference type="OrthoDB" id="10383813at2759"/>
<dbReference type="RefSeq" id="XP_044659535.1">
    <property type="nucleotide sequence ID" value="XM_044803600.1"/>
</dbReference>
<protein>
    <submittedName>
        <fullName evidence="2">Uncharacterized protein</fullName>
    </submittedName>
</protein>
<keyword evidence="3" id="KW-1185">Reference proteome</keyword>
<sequence>MHTGLFCATSFSSRRVSTQANNMSPLSGFTADNDVEMTDARDAELEEVPRPSLTAKNLRLFLRHQNGDEDEMDDGEEEKHEDGDKNKAQLPENQEWDLSQLETMRFAERRAFCREAINNYWGDDWEEKMPAHLKPKKGSNDRIATELVPLEFVKWPGSMHTAMAYFASRIDFDRAMAIFEKWWEQEGSQANSLQELTTNVVWGKYFDIFGRVEFRTGTANVSNAERKEDVVDAAEETLDGKEGTEMQEEEAEADEPKLEWTATFVHR</sequence>
<proteinExistence type="predicted"/>
<gene>
    <name evidence="2" type="ORF">CKM354_000823200</name>
</gene>
<evidence type="ECO:0000313" key="2">
    <source>
        <dbReference type="EMBL" id="GIZ45048.1"/>
    </source>
</evidence>
<reference evidence="2 3" key="1">
    <citation type="submission" date="2021-01" db="EMBL/GenBank/DDBJ databases">
        <title>Cercospora kikuchii MAFF 305040 whole genome shotgun sequence.</title>
        <authorList>
            <person name="Kashiwa T."/>
            <person name="Suzuki T."/>
        </authorList>
    </citation>
    <scope>NUCLEOTIDE SEQUENCE [LARGE SCALE GENOMIC DNA]</scope>
    <source>
        <strain evidence="2 3">MAFF 305040</strain>
    </source>
</reference>
<evidence type="ECO:0000256" key="1">
    <source>
        <dbReference type="SAM" id="MobiDB-lite"/>
    </source>
</evidence>
<feature type="region of interest" description="Disordered" evidence="1">
    <location>
        <begin position="66"/>
        <end position="92"/>
    </location>
</feature>
<dbReference type="EMBL" id="BOLY01000005">
    <property type="protein sequence ID" value="GIZ45048.1"/>
    <property type="molecule type" value="Genomic_DNA"/>
</dbReference>
<accession>A0A9P3FF29</accession>
<dbReference type="Proteomes" id="UP000825890">
    <property type="component" value="Unassembled WGS sequence"/>
</dbReference>
<comment type="caution">
    <text evidence="2">The sequence shown here is derived from an EMBL/GenBank/DDBJ whole genome shotgun (WGS) entry which is preliminary data.</text>
</comment>
<evidence type="ECO:0000313" key="3">
    <source>
        <dbReference type="Proteomes" id="UP000825890"/>
    </source>
</evidence>
<organism evidence="2 3">
    <name type="scientific">Cercospora kikuchii</name>
    <dbReference type="NCBI Taxonomy" id="84275"/>
    <lineage>
        <taxon>Eukaryota</taxon>
        <taxon>Fungi</taxon>
        <taxon>Dikarya</taxon>
        <taxon>Ascomycota</taxon>
        <taxon>Pezizomycotina</taxon>
        <taxon>Dothideomycetes</taxon>
        <taxon>Dothideomycetidae</taxon>
        <taxon>Mycosphaerellales</taxon>
        <taxon>Mycosphaerellaceae</taxon>
        <taxon>Cercospora</taxon>
    </lineage>
</organism>
<dbReference type="AlphaFoldDB" id="A0A9P3FF29"/>
<dbReference type="GeneID" id="68293807"/>